<dbReference type="GO" id="GO:0003677">
    <property type="term" value="F:DNA binding"/>
    <property type="evidence" value="ECO:0007669"/>
    <property type="project" value="UniProtKB-KW"/>
</dbReference>
<name>A0A1I0XEG2_9CELL</name>
<dbReference type="Gene3D" id="3.40.50.2300">
    <property type="match status" value="2"/>
</dbReference>
<dbReference type="CDD" id="cd00130">
    <property type="entry name" value="PAS"/>
    <property type="match status" value="1"/>
</dbReference>
<dbReference type="Gene3D" id="3.30.70.270">
    <property type="match status" value="1"/>
</dbReference>
<dbReference type="FunFam" id="3.30.70.270:FF:000001">
    <property type="entry name" value="Diguanylate cyclase domain protein"/>
    <property type="match status" value="1"/>
</dbReference>
<sequence>MPDDAVLVLTPVTGGFYFGDVVAGMHREAVRAGLRLVVQQTYDAGTRATAPGDAPTTATPLAWDQVAGAVTVSTAVDRGVVERLRRHGLPVVSASEDVVLPRVPPGGDLASAGLASASPDNAAGTRAAVRHLAEHGHTRIGFVGNLGQADMRERYAGYHEAMLELGLAPDPAHFLATADHGEASGEHAAAGLALLDEPPTAVVCATDRNALGVVAGLARVGLRVPQDVAVVGFDGIEAAAYCVPALTTVDQPFHATGAYAMRLLRALREGRDPDGEPRHPVALVRRSSCGCPGEAVAVREDVVRHDGADDPVGVLRHGLAAALEHADGPAGPEQAVEDALREVAAVVEEALRTGTTPAPARMAAALRSVTDARLLPGGTDRAVGALTAHLTLLAEADEAARAEAAPTEPARTEAAPDEAARQVLRAMLRRMPAVLSHVHAGQYLRRAHGAEAALVEQHDVGVALLGHGAGDPRWLTWMSRTGVRAGVLALWRGDRLVVEGVYDPHRTLRVVAGDASTAACFPSSDVLAAARPEQGEAVYVVPVRARGRDWGVLAVVGSVDDNLRRESYNQWAALLCASFEQEDLARSLRSSEERYALLASAMNEGLWDWDLEGGDINLSARCVALLGLEHVPEPERGAQWARGVHPDDLDGLLADLRRTARTGTTLQEREFRYRGPSDVTWRWLLSRAMPLGAHPAGTGSPRLLGSLSDHTHRKGLEEELRRHASVDPITGLANRRAFLERLTTSVRRATAGTPFAVLFLDLDRFKVINDSLGHQTGDRLLRAVSDRLREAVRPADTAARFGGDEFAVLLDGLPPEHVPAVVQRIREALSRPVEVTGHSLWVTASVGIALSSAGYESAEDVLRDADTAMYDAKVRERGSVSYFDSSMHDAALQHLWLQDQVQRALERQEFEVHYQPIVALAGDDLTRFEALVRWRHPERGLVPPAEFLPLMEETGLVVALGRWLVDRVARDVAGWRRAHAGPVTVSVNLSDREFWDADLVPTTLATLTRHGLGPEHLALEITERVIARSPELADRMVRRFRDAGLSLHIDDFGTGHSSLQTLQRYPVDALKIDRSFVAELADDARSQELVRAVVAMGRALDLDVVAEGVETVEQLRALRAIGCASAQGYLFSRAVPADEARRLLGRPVPALVAEDARRTPPTPDEPVA</sequence>
<dbReference type="PANTHER" id="PTHR44757">
    <property type="entry name" value="DIGUANYLATE CYCLASE DGCP"/>
    <property type="match status" value="1"/>
</dbReference>
<dbReference type="InterPro" id="IPR000014">
    <property type="entry name" value="PAS"/>
</dbReference>
<dbReference type="Pfam" id="PF13377">
    <property type="entry name" value="Peripla_BP_3"/>
    <property type="match status" value="1"/>
</dbReference>
<evidence type="ECO:0000256" key="1">
    <source>
        <dbReference type="ARBA" id="ARBA00023015"/>
    </source>
</evidence>
<feature type="domain" description="GGDEF" evidence="5">
    <location>
        <begin position="753"/>
        <end position="885"/>
    </location>
</feature>
<accession>A0A1I0XEG2</accession>
<dbReference type="CDD" id="cd01949">
    <property type="entry name" value="GGDEF"/>
    <property type="match status" value="1"/>
</dbReference>
<evidence type="ECO:0000256" key="2">
    <source>
        <dbReference type="ARBA" id="ARBA00023125"/>
    </source>
</evidence>
<organism evidence="6 7">
    <name type="scientific">Cellulomonas marina</name>
    <dbReference type="NCBI Taxonomy" id="988821"/>
    <lineage>
        <taxon>Bacteria</taxon>
        <taxon>Bacillati</taxon>
        <taxon>Actinomycetota</taxon>
        <taxon>Actinomycetes</taxon>
        <taxon>Micrococcales</taxon>
        <taxon>Cellulomonadaceae</taxon>
        <taxon>Cellulomonas</taxon>
    </lineage>
</organism>
<dbReference type="InterPro" id="IPR028082">
    <property type="entry name" value="Peripla_BP_I"/>
</dbReference>
<evidence type="ECO:0000259" key="5">
    <source>
        <dbReference type="PROSITE" id="PS50887"/>
    </source>
</evidence>
<dbReference type="STRING" id="988821.SAMN05421867_1056"/>
<gene>
    <name evidence="6" type="ORF">SAMN05421867_1056</name>
</gene>
<dbReference type="SMART" id="SM00052">
    <property type="entry name" value="EAL"/>
    <property type="match status" value="1"/>
</dbReference>
<dbReference type="InterPro" id="IPR035965">
    <property type="entry name" value="PAS-like_dom_sf"/>
</dbReference>
<dbReference type="SUPFAM" id="SSF55785">
    <property type="entry name" value="PYP-like sensor domain (PAS domain)"/>
    <property type="match status" value="1"/>
</dbReference>
<dbReference type="InterPro" id="IPR001633">
    <property type="entry name" value="EAL_dom"/>
</dbReference>
<keyword evidence="2" id="KW-0238">DNA-binding</keyword>
<dbReference type="PROSITE" id="PS50887">
    <property type="entry name" value="GGDEF"/>
    <property type="match status" value="1"/>
</dbReference>
<dbReference type="SMART" id="SM00091">
    <property type="entry name" value="PAS"/>
    <property type="match status" value="1"/>
</dbReference>
<keyword evidence="7" id="KW-1185">Reference proteome</keyword>
<dbReference type="AlphaFoldDB" id="A0A1I0XEG2"/>
<dbReference type="SUPFAM" id="SSF53822">
    <property type="entry name" value="Periplasmic binding protein-like I"/>
    <property type="match status" value="1"/>
</dbReference>
<dbReference type="Gene3D" id="3.20.20.450">
    <property type="entry name" value="EAL domain"/>
    <property type="match status" value="1"/>
</dbReference>
<evidence type="ECO:0000313" key="7">
    <source>
        <dbReference type="Proteomes" id="UP000199012"/>
    </source>
</evidence>
<dbReference type="InterPro" id="IPR035919">
    <property type="entry name" value="EAL_sf"/>
</dbReference>
<dbReference type="CDD" id="cd01948">
    <property type="entry name" value="EAL"/>
    <property type="match status" value="1"/>
</dbReference>
<keyword evidence="1" id="KW-0805">Transcription regulation</keyword>
<dbReference type="PANTHER" id="PTHR44757:SF2">
    <property type="entry name" value="BIOFILM ARCHITECTURE MAINTENANCE PROTEIN MBAA"/>
    <property type="match status" value="1"/>
</dbReference>
<dbReference type="Pfam" id="PF00990">
    <property type="entry name" value="GGDEF"/>
    <property type="match status" value="1"/>
</dbReference>
<dbReference type="Proteomes" id="UP000199012">
    <property type="component" value="Unassembled WGS sequence"/>
</dbReference>
<dbReference type="InterPro" id="IPR046335">
    <property type="entry name" value="LacI/GalR-like_sensor"/>
</dbReference>
<proteinExistence type="predicted"/>
<dbReference type="Pfam" id="PF00563">
    <property type="entry name" value="EAL"/>
    <property type="match status" value="1"/>
</dbReference>
<evidence type="ECO:0000256" key="3">
    <source>
        <dbReference type="ARBA" id="ARBA00023163"/>
    </source>
</evidence>
<dbReference type="SUPFAM" id="SSF55073">
    <property type="entry name" value="Nucleotide cyclase"/>
    <property type="match status" value="1"/>
</dbReference>
<evidence type="ECO:0000259" key="4">
    <source>
        <dbReference type="PROSITE" id="PS50883"/>
    </source>
</evidence>
<dbReference type="InterPro" id="IPR029787">
    <property type="entry name" value="Nucleotide_cyclase"/>
</dbReference>
<dbReference type="Pfam" id="PF08447">
    <property type="entry name" value="PAS_3"/>
    <property type="match status" value="1"/>
</dbReference>
<evidence type="ECO:0000313" key="6">
    <source>
        <dbReference type="EMBL" id="SFA99459.1"/>
    </source>
</evidence>
<dbReference type="InterPro" id="IPR000160">
    <property type="entry name" value="GGDEF_dom"/>
</dbReference>
<dbReference type="EMBL" id="FOKA01000005">
    <property type="protein sequence ID" value="SFA99459.1"/>
    <property type="molecule type" value="Genomic_DNA"/>
</dbReference>
<dbReference type="InterPro" id="IPR043128">
    <property type="entry name" value="Rev_trsase/Diguanyl_cyclase"/>
</dbReference>
<dbReference type="SUPFAM" id="SSF141868">
    <property type="entry name" value="EAL domain-like"/>
    <property type="match status" value="1"/>
</dbReference>
<dbReference type="CDD" id="cd06267">
    <property type="entry name" value="PBP1_LacI_sugar_binding-like"/>
    <property type="match status" value="1"/>
</dbReference>
<reference evidence="6 7" key="1">
    <citation type="submission" date="2016-10" db="EMBL/GenBank/DDBJ databases">
        <authorList>
            <person name="de Groot N.N."/>
        </authorList>
    </citation>
    <scope>NUCLEOTIDE SEQUENCE [LARGE SCALE GENOMIC DNA]</scope>
    <source>
        <strain evidence="6 7">CGMCC 4.6945</strain>
    </source>
</reference>
<dbReference type="Gene3D" id="3.30.450.20">
    <property type="entry name" value="PAS domain"/>
    <property type="match status" value="1"/>
</dbReference>
<dbReference type="SMART" id="SM00267">
    <property type="entry name" value="GGDEF"/>
    <property type="match status" value="1"/>
</dbReference>
<dbReference type="RefSeq" id="WP_175499360.1">
    <property type="nucleotide sequence ID" value="NZ_BONM01000022.1"/>
</dbReference>
<dbReference type="InterPro" id="IPR013655">
    <property type="entry name" value="PAS_fold_3"/>
</dbReference>
<keyword evidence="3" id="KW-0804">Transcription</keyword>
<protein>
    <submittedName>
        <fullName evidence="6">Diguanylate cyclase (GGDEF) domain-containing protein</fullName>
    </submittedName>
</protein>
<feature type="domain" description="EAL" evidence="4">
    <location>
        <begin position="894"/>
        <end position="1148"/>
    </location>
</feature>
<dbReference type="PROSITE" id="PS50883">
    <property type="entry name" value="EAL"/>
    <property type="match status" value="1"/>
</dbReference>
<dbReference type="NCBIfam" id="TIGR00254">
    <property type="entry name" value="GGDEF"/>
    <property type="match status" value="1"/>
</dbReference>
<dbReference type="InterPro" id="IPR052155">
    <property type="entry name" value="Biofilm_reg_signaling"/>
</dbReference>